<dbReference type="SMART" id="SM00939">
    <property type="entry name" value="PepX_C"/>
    <property type="match status" value="1"/>
</dbReference>
<evidence type="ECO:0000256" key="2">
    <source>
        <dbReference type="ARBA" id="ARBA00022801"/>
    </source>
</evidence>
<feature type="domain" description="Xaa-Pro dipeptidyl-peptidase C-terminal" evidence="3">
    <location>
        <begin position="394"/>
        <end position="621"/>
    </location>
</feature>
<organism evidence="4 5">
    <name type="scientific">Streptomyces rimosus subsp. rimosus (strain ATCC 10970 / DSM 40260 / JCM 4667 / NRRL 2234)</name>
    <dbReference type="NCBI Taxonomy" id="1265868"/>
    <lineage>
        <taxon>Bacteria</taxon>
        <taxon>Bacillati</taxon>
        <taxon>Actinomycetota</taxon>
        <taxon>Actinomycetes</taxon>
        <taxon>Kitasatosporales</taxon>
        <taxon>Streptomycetaceae</taxon>
        <taxon>Streptomyces</taxon>
    </lineage>
</organism>
<dbReference type="GO" id="GO:0008239">
    <property type="term" value="F:dipeptidyl-peptidase activity"/>
    <property type="evidence" value="ECO:0007669"/>
    <property type="project" value="InterPro"/>
</dbReference>
<evidence type="ECO:0000256" key="1">
    <source>
        <dbReference type="ARBA" id="ARBA00008645"/>
    </source>
</evidence>
<dbReference type="Gene3D" id="2.60.120.260">
    <property type="entry name" value="Galactose-binding domain-like"/>
    <property type="match status" value="1"/>
</dbReference>
<dbReference type="SUPFAM" id="SSF49785">
    <property type="entry name" value="Galactose-binding domain-like"/>
    <property type="match status" value="1"/>
</dbReference>
<accession>A0A8A1UV29</accession>
<dbReference type="InterPro" id="IPR013736">
    <property type="entry name" value="Xaa-Pro_dipept_C"/>
</dbReference>
<dbReference type="Pfam" id="PF08530">
    <property type="entry name" value="PepX_C"/>
    <property type="match status" value="1"/>
</dbReference>
<dbReference type="Gene3D" id="3.40.50.1820">
    <property type="entry name" value="alpha/beta hydrolase"/>
    <property type="match status" value="2"/>
</dbReference>
<dbReference type="PANTHER" id="PTHR22946">
    <property type="entry name" value="DIENELACTONE HYDROLASE DOMAIN-CONTAINING PROTEIN-RELATED"/>
    <property type="match status" value="1"/>
</dbReference>
<name>A0A8A1UV29_STRR1</name>
<gene>
    <name evidence="4" type="ORF">SRIM_033530</name>
</gene>
<dbReference type="SUPFAM" id="SSF53474">
    <property type="entry name" value="alpha/beta-Hydrolases"/>
    <property type="match status" value="1"/>
</dbReference>
<reference evidence="4" key="3">
    <citation type="journal article" date="2021" name="bioRxiv">
        <title>Bilateral symmetry of linear streptomycete chromosomes.</title>
        <authorList>
            <person name="Algora-Gallardo L."/>
            <person name="Schniete J.K."/>
            <person name="Mark D.R."/>
            <person name="Hunter I.S."/>
            <person name="Herron P.R."/>
        </authorList>
    </citation>
    <scope>NUCLEOTIDE SEQUENCE</scope>
    <source>
        <strain evidence="4">ATCC 10970</strain>
    </source>
</reference>
<dbReference type="GO" id="GO:0052689">
    <property type="term" value="F:carboxylic ester hydrolase activity"/>
    <property type="evidence" value="ECO:0007669"/>
    <property type="project" value="UniProtKB-ARBA"/>
</dbReference>
<evidence type="ECO:0000259" key="3">
    <source>
        <dbReference type="SMART" id="SM00939"/>
    </source>
</evidence>
<dbReference type="AlphaFoldDB" id="A0A8A1UV29"/>
<dbReference type="Proteomes" id="UP000011074">
    <property type="component" value="Chromosome"/>
</dbReference>
<proteinExistence type="inferred from homology"/>
<protein>
    <submittedName>
        <fullName evidence="4">Peptidase S15</fullName>
    </submittedName>
</protein>
<keyword evidence="2" id="KW-0378">Hydrolase</keyword>
<comment type="similarity">
    <text evidence="1">Belongs to the AB hydrolase superfamily.</text>
</comment>
<reference evidence="4" key="1">
    <citation type="submission" date="2012-12" db="EMBL/GenBank/DDBJ databases">
        <authorList>
            <person name="Pethick F.E."/>
            <person name="MacFadyen A.C."/>
            <person name="Tang Z."/>
            <person name="Sangal V."/>
            <person name="Tze-Tze L."/>
            <person name="Chu J."/>
            <person name="Guo M."/>
            <person name="Kirby R."/>
            <person name="Hoskisson P.A."/>
            <person name="Herron P.R."/>
            <person name="Hunter I.S."/>
        </authorList>
    </citation>
    <scope>NUCLEOTIDE SEQUENCE</scope>
    <source>
        <strain evidence="4">ATCC 10970</strain>
    </source>
</reference>
<evidence type="ECO:0000313" key="5">
    <source>
        <dbReference type="Proteomes" id="UP000011074"/>
    </source>
</evidence>
<evidence type="ECO:0000313" key="4">
    <source>
        <dbReference type="EMBL" id="QST84443.1"/>
    </source>
</evidence>
<dbReference type="EMBL" id="CP048261">
    <property type="protein sequence ID" value="QST84443.1"/>
    <property type="molecule type" value="Genomic_DNA"/>
</dbReference>
<sequence length="637" mass="67616">MEVCVPSVSSALPGAASRPVRRAARTRSARLPVTASVCLAACAALLGPVTAAGPAGAAGPRQPGYAVTPLKLPVRAGGRDCNLDADLYRPTGVDALHPAPAVVTTNGFGGSKSDGSTDAIARAFASRGYVALAYSGLGFGRTGCPISLDDPRIDGRAASQILDFLAGQRAAKNGVRVDFVTKDGPRDPRVGMFGGSYGGAIQLATASADERLDALVPLITWHDLTYALAPNNADRTSGVAGPAPGAYKHQWTNGFYLIGEAQGLLHPRLDPSRGGGAGCVHFVAPACELKKRLNSNRYPSAPTEAALDYARSVSPTSYLATVRTPTLLVQGQADTLFNLNEAAATFETLRAQGTDTAMIWQSWGHSGGMTDPAPGELDLGKGNFDTSYVGRRTLAWFGRYLRREWDTDTGPAFAYYRDWAAHGPAYAASEVYPVGIPRRLYLSGDGKLVDNPADVATGSRHYRNWRVASSHSESSLAALMKLPNPKPYDTRGTYLDWASEPVRGRPVDVVGSPRATLRVHSPDAERTQHSDDAADRLLLFLKLYDVAPNGGKTLVHRLVAPVRVPDVTREFTVNLPAIVHRFAPGHRLRLVMAAGDTAYFGNRGSKQVTVSSTRARTGTLDLPVVGEGVEGLDDDLP</sequence>
<dbReference type="InterPro" id="IPR050261">
    <property type="entry name" value="FrsA_esterase"/>
</dbReference>
<dbReference type="PANTHER" id="PTHR22946:SF9">
    <property type="entry name" value="POLYKETIDE TRANSFERASE AF380"/>
    <property type="match status" value="1"/>
</dbReference>
<dbReference type="Pfam" id="PF02129">
    <property type="entry name" value="Peptidase_S15"/>
    <property type="match status" value="1"/>
</dbReference>
<reference evidence="4" key="2">
    <citation type="submission" date="2020-01" db="EMBL/GenBank/DDBJ databases">
        <authorList>
            <person name="Algora L."/>
            <person name="Schniete J.K."/>
            <person name="MacFadyen A."/>
            <person name="Hoskisson P.A."/>
            <person name="Hunter I.S."/>
            <person name="Herron P.R."/>
        </authorList>
    </citation>
    <scope>NUCLEOTIDE SEQUENCE</scope>
    <source>
        <strain evidence="4">ATCC 10970</strain>
    </source>
</reference>
<dbReference type="InterPro" id="IPR008979">
    <property type="entry name" value="Galactose-bd-like_sf"/>
</dbReference>
<dbReference type="InterPro" id="IPR000383">
    <property type="entry name" value="Xaa-Pro-like_dom"/>
</dbReference>
<dbReference type="InterPro" id="IPR029058">
    <property type="entry name" value="AB_hydrolase_fold"/>
</dbReference>